<dbReference type="Proteomes" id="UP001352263">
    <property type="component" value="Unassembled WGS sequence"/>
</dbReference>
<gene>
    <name evidence="5" type="ORF">RY831_18910</name>
</gene>
<organism evidence="5 6">
    <name type="scientific">Noviherbaspirillum album</name>
    <dbReference type="NCBI Taxonomy" id="3080276"/>
    <lineage>
        <taxon>Bacteria</taxon>
        <taxon>Pseudomonadati</taxon>
        <taxon>Pseudomonadota</taxon>
        <taxon>Betaproteobacteria</taxon>
        <taxon>Burkholderiales</taxon>
        <taxon>Oxalobacteraceae</taxon>
        <taxon>Noviherbaspirillum</taxon>
    </lineage>
</organism>
<feature type="domain" description="HTH tetR-type" evidence="4">
    <location>
        <begin position="27"/>
        <end position="87"/>
    </location>
</feature>
<feature type="DNA-binding region" description="H-T-H motif" evidence="2">
    <location>
        <begin position="50"/>
        <end position="69"/>
    </location>
</feature>
<proteinExistence type="predicted"/>
<dbReference type="InterPro" id="IPR050109">
    <property type="entry name" value="HTH-type_TetR-like_transc_reg"/>
</dbReference>
<evidence type="ECO:0000313" key="6">
    <source>
        <dbReference type="Proteomes" id="UP001352263"/>
    </source>
</evidence>
<dbReference type="PRINTS" id="PR00455">
    <property type="entry name" value="HTHTETR"/>
</dbReference>
<name>A0ABU6JC59_9BURK</name>
<evidence type="ECO:0000313" key="5">
    <source>
        <dbReference type="EMBL" id="MEC4721239.1"/>
    </source>
</evidence>
<dbReference type="EMBL" id="JAWIIV010000017">
    <property type="protein sequence ID" value="MEC4721239.1"/>
    <property type="molecule type" value="Genomic_DNA"/>
</dbReference>
<dbReference type="InterPro" id="IPR001647">
    <property type="entry name" value="HTH_TetR"/>
</dbReference>
<dbReference type="InterPro" id="IPR036271">
    <property type="entry name" value="Tet_transcr_reg_TetR-rel_C_sf"/>
</dbReference>
<feature type="region of interest" description="Disordered" evidence="3">
    <location>
        <begin position="1"/>
        <end position="22"/>
    </location>
</feature>
<dbReference type="SUPFAM" id="SSF46689">
    <property type="entry name" value="Homeodomain-like"/>
    <property type="match status" value="1"/>
</dbReference>
<dbReference type="Gene3D" id="1.10.357.10">
    <property type="entry name" value="Tetracycline Repressor, domain 2"/>
    <property type="match status" value="1"/>
</dbReference>
<evidence type="ECO:0000256" key="1">
    <source>
        <dbReference type="ARBA" id="ARBA00023125"/>
    </source>
</evidence>
<dbReference type="RefSeq" id="WP_326507946.1">
    <property type="nucleotide sequence ID" value="NZ_JAWIIV010000017.1"/>
</dbReference>
<feature type="compositionally biased region" description="Polar residues" evidence="3">
    <location>
        <begin position="1"/>
        <end position="10"/>
    </location>
</feature>
<dbReference type="InterPro" id="IPR041474">
    <property type="entry name" value="NicS_C"/>
</dbReference>
<dbReference type="InterPro" id="IPR009057">
    <property type="entry name" value="Homeodomain-like_sf"/>
</dbReference>
<comment type="caution">
    <text evidence="5">The sequence shown here is derived from an EMBL/GenBank/DDBJ whole genome shotgun (WGS) entry which is preliminary data.</text>
</comment>
<evidence type="ECO:0000259" key="4">
    <source>
        <dbReference type="PROSITE" id="PS50977"/>
    </source>
</evidence>
<dbReference type="PROSITE" id="PS50977">
    <property type="entry name" value="HTH_TETR_2"/>
    <property type="match status" value="1"/>
</dbReference>
<reference evidence="5 6" key="1">
    <citation type="submission" date="2023-10" db="EMBL/GenBank/DDBJ databases">
        <title>Noviherbaspirillum sp. CPCC 100848 genome assembly.</title>
        <authorList>
            <person name="Li X.Y."/>
            <person name="Fang X.M."/>
        </authorList>
    </citation>
    <scope>NUCLEOTIDE SEQUENCE [LARGE SCALE GENOMIC DNA]</scope>
    <source>
        <strain evidence="5 6">CPCC 100848</strain>
    </source>
</reference>
<sequence length="237" mass="26854">MATTTSQRAASGSAAAKRPRVREVAAQGTQESILRAATKIFAKHGFAGGRIDQISKAAKSHDRMIYYYFGSKEQLFIAVIEETYRRFNEAESKVVLNMENPVDDLTTLVRFMWNYYQQNPEFITLLNSENLHRGKHISKSMRAREYSSPAISLMQTVLEQGVARKIFRPDLRARDIYLMSAALAYFYLSNRYTLSSFLGEDLAAKESLDHWESFITSAVIRQVLLKPEGAPPTSPRA</sequence>
<keyword evidence="6" id="KW-1185">Reference proteome</keyword>
<keyword evidence="1 2" id="KW-0238">DNA-binding</keyword>
<evidence type="ECO:0000256" key="3">
    <source>
        <dbReference type="SAM" id="MobiDB-lite"/>
    </source>
</evidence>
<dbReference type="PANTHER" id="PTHR30328:SF54">
    <property type="entry name" value="HTH-TYPE TRANSCRIPTIONAL REPRESSOR SCO4008"/>
    <property type="match status" value="1"/>
</dbReference>
<accession>A0ABU6JC59</accession>
<evidence type="ECO:0000256" key="2">
    <source>
        <dbReference type="PROSITE-ProRule" id="PRU00335"/>
    </source>
</evidence>
<dbReference type="Pfam" id="PF00440">
    <property type="entry name" value="TetR_N"/>
    <property type="match status" value="1"/>
</dbReference>
<dbReference type="SUPFAM" id="SSF48498">
    <property type="entry name" value="Tetracyclin repressor-like, C-terminal domain"/>
    <property type="match status" value="1"/>
</dbReference>
<dbReference type="Pfam" id="PF17938">
    <property type="entry name" value="TetR_C_29"/>
    <property type="match status" value="1"/>
</dbReference>
<protein>
    <submittedName>
        <fullName evidence="5">TetR/AcrR family transcriptional regulator</fullName>
    </submittedName>
</protein>
<dbReference type="PANTHER" id="PTHR30328">
    <property type="entry name" value="TRANSCRIPTIONAL REPRESSOR"/>
    <property type="match status" value="1"/>
</dbReference>